<dbReference type="InterPro" id="IPR001387">
    <property type="entry name" value="Cro/C1-type_HTH"/>
</dbReference>
<evidence type="ECO:0000313" key="3">
    <source>
        <dbReference type="Proteomes" id="UP000248259"/>
    </source>
</evidence>
<comment type="caution">
    <text evidence="2">The sequence shown here is derived from an EMBL/GenBank/DDBJ whole genome shotgun (WGS) entry which is preliminary data.</text>
</comment>
<feature type="domain" description="HTH cro/C1-type" evidence="1">
    <location>
        <begin position="11"/>
        <end position="66"/>
    </location>
</feature>
<dbReference type="SUPFAM" id="SSF47413">
    <property type="entry name" value="lambda repressor-like DNA-binding domains"/>
    <property type="match status" value="1"/>
</dbReference>
<dbReference type="GO" id="GO:0003677">
    <property type="term" value="F:DNA binding"/>
    <property type="evidence" value="ECO:0007669"/>
    <property type="project" value="InterPro"/>
</dbReference>
<evidence type="ECO:0000259" key="1">
    <source>
        <dbReference type="PROSITE" id="PS50943"/>
    </source>
</evidence>
<dbReference type="PROSITE" id="PS50943">
    <property type="entry name" value="HTH_CROC1"/>
    <property type="match status" value="1"/>
</dbReference>
<name>A0A323UXD0_9RHOO</name>
<dbReference type="AlphaFoldDB" id="A0A323UXD0"/>
<dbReference type="Pfam" id="PF22495">
    <property type="entry name" value="HTH_92"/>
    <property type="match status" value="1"/>
</dbReference>
<reference evidence="2 3" key="1">
    <citation type="submission" date="2018-06" db="EMBL/GenBank/DDBJ databases">
        <title>Azoarcus communis strain SWub3 genome.</title>
        <authorList>
            <person name="Zorraquino Salvo V."/>
            <person name="Toubiana D."/>
            <person name="Blumwald E."/>
        </authorList>
    </citation>
    <scope>NUCLEOTIDE SEQUENCE [LARGE SCALE GENOMIC DNA]</scope>
    <source>
        <strain evidence="2 3">SWub3</strain>
    </source>
</reference>
<keyword evidence="3" id="KW-1185">Reference proteome</keyword>
<protein>
    <submittedName>
        <fullName evidence="2">XRE family transcriptional regulator</fullName>
    </submittedName>
</protein>
<dbReference type="Gene3D" id="1.10.260.40">
    <property type="entry name" value="lambda repressor-like DNA-binding domains"/>
    <property type="match status" value="1"/>
</dbReference>
<dbReference type="RefSeq" id="WP_110523853.1">
    <property type="nucleotide sequence ID" value="NZ_QKOE01000004.1"/>
</dbReference>
<gene>
    <name evidence="2" type="ORF">DNK49_08235</name>
</gene>
<evidence type="ECO:0000313" key="2">
    <source>
        <dbReference type="EMBL" id="PZA17209.1"/>
    </source>
</evidence>
<dbReference type="Proteomes" id="UP000248259">
    <property type="component" value="Unassembled WGS sequence"/>
</dbReference>
<dbReference type="InterPro" id="IPR010982">
    <property type="entry name" value="Lambda_DNA-bd_dom_sf"/>
</dbReference>
<proteinExistence type="predicted"/>
<sequence>MKLKIYSGAEIRDMRKRLGLTQSEFWSRFQVTQSGSSRYETGRDIPEPIQLLLNIALGTDLKMTSIVNELRELRKSGK</sequence>
<accession>A0A323UXD0</accession>
<dbReference type="OrthoDB" id="3173404at2"/>
<dbReference type="CDD" id="cd00093">
    <property type="entry name" value="HTH_XRE"/>
    <property type="match status" value="1"/>
</dbReference>
<dbReference type="InterPro" id="IPR055172">
    <property type="entry name" value="HTH_RsaL-like"/>
</dbReference>
<dbReference type="EMBL" id="QKOE01000004">
    <property type="protein sequence ID" value="PZA17209.1"/>
    <property type="molecule type" value="Genomic_DNA"/>
</dbReference>
<organism evidence="2 3">
    <name type="scientific">Parazoarcus communis SWub3 = DSM 12120</name>
    <dbReference type="NCBI Taxonomy" id="1121029"/>
    <lineage>
        <taxon>Bacteria</taxon>
        <taxon>Pseudomonadati</taxon>
        <taxon>Pseudomonadota</taxon>
        <taxon>Betaproteobacteria</taxon>
        <taxon>Rhodocyclales</taxon>
        <taxon>Zoogloeaceae</taxon>
        <taxon>Parazoarcus</taxon>
    </lineage>
</organism>